<dbReference type="InterPro" id="IPR004401">
    <property type="entry name" value="YbaB/EbfC"/>
</dbReference>
<dbReference type="AlphaFoldDB" id="A0A382DIC8"/>
<dbReference type="PANTHER" id="PTHR33449">
    <property type="entry name" value="NUCLEOID-ASSOCIATED PROTEIN YBAB"/>
    <property type="match status" value="1"/>
</dbReference>
<evidence type="ECO:0008006" key="4">
    <source>
        <dbReference type="Google" id="ProtNLM"/>
    </source>
</evidence>
<dbReference type="HAMAP" id="MF_00274">
    <property type="entry name" value="DNA_YbaB_EbfC"/>
    <property type="match status" value="1"/>
</dbReference>
<feature type="compositionally biased region" description="Low complexity" evidence="2">
    <location>
        <begin position="8"/>
        <end position="23"/>
    </location>
</feature>
<sequence length="105" mass="11630">MAKGMGGMMKQVQKMQKKMMQLQEELEQKRVESSSGGGMVTVVVNGRQDVLEVKIHPDVVNPEDVEMLEDLILAAINQAQQRAQDMMQEEMGQLTGGIQIPGLTM</sequence>
<protein>
    <recommendedName>
        <fullName evidence="4">Nucleoid-associated protein</fullName>
    </recommendedName>
</protein>
<dbReference type="GO" id="GO:0003677">
    <property type="term" value="F:DNA binding"/>
    <property type="evidence" value="ECO:0007669"/>
    <property type="project" value="UniProtKB-KW"/>
</dbReference>
<reference evidence="3" key="1">
    <citation type="submission" date="2018-05" db="EMBL/GenBank/DDBJ databases">
        <authorList>
            <person name="Lanie J.A."/>
            <person name="Ng W.-L."/>
            <person name="Kazmierczak K.M."/>
            <person name="Andrzejewski T.M."/>
            <person name="Davidsen T.M."/>
            <person name="Wayne K.J."/>
            <person name="Tettelin H."/>
            <person name="Glass J.I."/>
            <person name="Rusch D."/>
            <person name="Podicherti R."/>
            <person name="Tsui H.-C.T."/>
            <person name="Winkler M.E."/>
        </authorList>
    </citation>
    <scope>NUCLEOTIDE SEQUENCE</scope>
</reference>
<dbReference type="GO" id="GO:0005829">
    <property type="term" value="C:cytosol"/>
    <property type="evidence" value="ECO:0007669"/>
    <property type="project" value="TreeGrafter"/>
</dbReference>
<dbReference type="PANTHER" id="PTHR33449:SF1">
    <property type="entry name" value="NUCLEOID-ASSOCIATED PROTEIN YBAB"/>
    <property type="match status" value="1"/>
</dbReference>
<evidence type="ECO:0000256" key="1">
    <source>
        <dbReference type="ARBA" id="ARBA00023125"/>
    </source>
</evidence>
<proteinExistence type="inferred from homology"/>
<accession>A0A382DIC8</accession>
<dbReference type="SUPFAM" id="SSF82607">
    <property type="entry name" value="YbaB-like"/>
    <property type="match status" value="1"/>
</dbReference>
<evidence type="ECO:0000256" key="2">
    <source>
        <dbReference type="SAM" id="MobiDB-lite"/>
    </source>
</evidence>
<dbReference type="EMBL" id="UINC01039558">
    <property type="protein sequence ID" value="SVB38220.1"/>
    <property type="molecule type" value="Genomic_DNA"/>
</dbReference>
<gene>
    <name evidence="3" type="ORF">METZ01_LOCUS191074</name>
</gene>
<dbReference type="InterPro" id="IPR036894">
    <property type="entry name" value="YbaB-like_sf"/>
</dbReference>
<dbReference type="Pfam" id="PF02575">
    <property type="entry name" value="YbaB_DNA_bd"/>
    <property type="match status" value="1"/>
</dbReference>
<name>A0A382DIC8_9ZZZZ</name>
<dbReference type="Gene3D" id="3.30.1310.10">
    <property type="entry name" value="Nucleoid-associated protein YbaB-like domain"/>
    <property type="match status" value="1"/>
</dbReference>
<dbReference type="NCBIfam" id="TIGR00103">
    <property type="entry name" value="DNA_YbaB_EbfC"/>
    <property type="match status" value="1"/>
</dbReference>
<keyword evidence="1" id="KW-0238">DNA-binding</keyword>
<organism evidence="3">
    <name type="scientific">marine metagenome</name>
    <dbReference type="NCBI Taxonomy" id="408172"/>
    <lineage>
        <taxon>unclassified sequences</taxon>
        <taxon>metagenomes</taxon>
        <taxon>ecological metagenomes</taxon>
    </lineage>
</organism>
<feature type="region of interest" description="Disordered" evidence="2">
    <location>
        <begin position="1"/>
        <end position="34"/>
    </location>
</feature>
<evidence type="ECO:0000313" key="3">
    <source>
        <dbReference type="EMBL" id="SVB38220.1"/>
    </source>
</evidence>
<dbReference type="PIRSF" id="PIRSF004555">
    <property type="entry name" value="UCP004555"/>
    <property type="match status" value="1"/>
</dbReference>